<dbReference type="EMBL" id="FMUQ01000011">
    <property type="protein sequence ID" value="SCY11899.1"/>
    <property type="molecule type" value="Genomic_DNA"/>
</dbReference>
<dbReference type="SUPFAM" id="SSF46689">
    <property type="entry name" value="Homeodomain-like"/>
    <property type="match status" value="1"/>
</dbReference>
<dbReference type="InterPro" id="IPR009057">
    <property type="entry name" value="Homeodomain-like_sf"/>
</dbReference>
<dbReference type="Pfam" id="PF00440">
    <property type="entry name" value="TetR_N"/>
    <property type="match status" value="1"/>
</dbReference>
<evidence type="ECO:0000259" key="5">
    <source>
        <dbReference type="PROSITE" id="PS50977"/>
    </source>
</evidence>
<evidence type="ECO:0000313" key="6">
    <source>
        <dbReference type="EMBL" id="SCY11899.1"/>
    </source>
</evidence>
<evidence type="ECO:0000256" key="3">
    <source>
        <dbReference type="ARBA" id="ARBA00023163"/>
    </source>
</evidence>
<keyword evidence="1" id="KW-0805">Transcription regulation</keyword>
<proteinExistence type="predicted"/>
<evidence type="ECO:0000256" key="4">
    <source>
        <dbReference type="PROSITE-ProRule" id="PRU00335"/>
    </source>
</evidence>
<dbReference type="RefSeq" id="WP_090655819.1">
    <property type="nucleotide sequence ID" value="NZ_CP015031.1"/>
</dbReference>
<sequence length="205" mass="23151">MEQKLSPKQKGRPRTFDREKALESALFVFWNQGYTNTSIADLCNAININPPSLYAAFGNKSQFFIEILDYYRRVYWDVIYAKMDVEKDIHRAIHIFFRDSVNVVTVANTPGGCLSAVATLNLSAEETKIQQHMKQLKSDILKRFENRLKRAIVDKQLPSQTDIPALALALQTYLYGIAIQAQAGTSKDDLLKVASKAGLLLPKLI</sequence>
<accession>A0A1G5DAN0</accession>
<evidence type="ECO:0000256" key="1">
    <source>
        <dbReference type="ARBA" id="ARBA00023015"/>
    </source>
</evidence>
<name>A0A1G5DAN0_9PAST</name>
<gene>
    <name evidence="6" type="ORF">SAMN02910354_01549</name>
</gene>
<keyword evidence="2 4" id="KW-0238">DNA-binding</keyword>
<feature type="DNA-binding region" description="H-T-H motif" evidence="4">
    <location>
        <begin position="38"/>
        <end position="57"/>
    </location>
</feature>
<protein>
    <submittedName>
        <fullName evidence="6">Transcriptional regulator, TetR family</fullName>
    </submittedName>
</protein>
<evidence type="ECO:0000256" key="2">
    <source>
        <dbReference type="ARBA" id="ARBA00023125"/>
    </source>
</evidence>
<dbReference type="PANTHER" id="PTHR47506:SF1">
    <property type="entry name" value="HTH-TYPE TRANSCRIPTIONAL REGULATOR YJDC"/>
    <property type="match status" value="1"/>
</dbReference>
<feature type="domain" description="HTH tetR-type" evidence="5">
    <location>
        <begin position="15"/>
        <end position="75"/>
    </location>
</feature>
<organism evidence="6 7">
    <name type="scientific">Basfia succiniciproducens</name>
    <dbReference type="NCBI Taxonomy" id="653940"/>
    <lineage>
        <taxon>Bacteria</taxon>
        <taxon>Pseudomonadati</taxon>
        <taxon>Pseudomonadota</taxon>
        <taxon>Gammaproteobacteria</taxon>
        <taxon>Pasteurellales</taxon>
        <taxon>Pasteurellaceae</taxon>
        <taxon>Basfia</taxon>
    </lineage>
</organism>
<comment type="caution">
    <text evidence="6">The sequence shown here is derived from an EMBL/GenBank/DDBJ whole genome shotgun (WGS) entry which is preliminary data.</text>
</comment>
<keyword evidence="7" id="KW-1185">Reference proteome</keyword>
<keyword evidence="3" id="KW-0804">Transcription</keyword>
<dbReference type="InterPro" id="IPR036271">
    <property type="entry name" value="Tet_transcr_reg_TetR-rel_C_sf"/>
</dbReference>
<dbReference type="InterPro" id="IPR001647">
    <property type="entry name" value="HTH_TetR"/>
</dbReference>
<reference evidence="6 7" key="1">
    <citation type="submission" date="2016-10" db="EMBL/GenBank/DDBJ databases">
        <authorList>
            <person name="Varghese N."/>
            <person name="Submissions S."/>
        </authorList>
    </citation>
    <scope>NUCLEOTIDE SEQUENCE [LARGE SCALE GENOMIC DNA]</scope>
    <source>
        <strain evidence="6 7">DSM 22022</strain>
    </source>
</reference>
<dbReference type="PANTHER" id="PTHR47506">
    <property type="entry name" value="TRANSCRIPTIONAL REGULATORY PROTEIN"/>
    <property type="match status" value="1"/>
</dbReference>
<dbReference type="PROSITE" id="PS50977">
    <property type="entry name" value="HTH_TETR_2"/>
    <property type="match status" value="1"/>
</dbReference>
<dbReference type="SUPFAM" id="SSF48498">
    <property type="entry name" value="Tetracyclin repressor-like, C-terminal domain"/>
    <property type="match status" value="1"/>
</dbReference>
<evidence type="ECO:0000313" key="7">
    <source>
        <dbReference type="Proteomes" id="UP000199588"/>
    </source>
</evidence>
<dbReference type="Proteomes" id="UP000199588">
    <property type="component" value="Unassembled WGS sequence"/>
</dbReference>
<dbReference type="Gene3D" id="1.10.357.10">
    <property type="entry name" value="Tetracycline Repressor, domain 2"/>
    <property type="match status" value="1"/>
</dbReference>
<dbReference type="Gene3D" id="1.10.10.60">
    <property type="entry name" value="Homeodomain-like"/>
    <property type="match status" value="1"/>
</dbReference>